<feature type="transmembrane region" description="Helical" evidence="9">
    <location>
        <begin position="223"/>
        <end position="246"/>
    </location>
</feature>
<evidence type="ECO:0000256" key="3">
    <source>
        <dbReference type="ARBA" id="ARBA00022475"/>
    </source>
</evidence>
<keyword evidence="7 9" id="KW-0472">Membrane</keyword>
<evidence type="ECO:0000256" key="9">
    <source>
        <dbReference type="SAM" id="Phobius"/>
    </source>
</evidence>
<accession>A0A4R0IM19</accession>
<dbReference type="Pfam" id="PF02653">
    <property type="entry name" value="BPD_transp_2"/>
    <property type="match status" value="1"/>
</dbReference>
<feature type="transmembrane region" description="Helical" evidence="9">
    <location>
        <begin position="140"/>
        <end position="159"/>
    </location>
</feature>
<dbReference type="InterPro" id="IPR001851">
    <property type="entry name" value="ABC_transp_permease"/>
</dbReference>
<evidence type="ECO:0000256" key="1">
    <source>
        <dbReference type="ARBA" id="ARBA00004651"/>
    </source>
</evidence>
<dbReference type="Proteomes" id="UP000292695">
    <property type="component" value="Unassembled WGS sequence"/>
</dbReference>
<dbReference type="InterPro" id="IPR052157">
    <property type="entry name" value="BCAA_transport_permease"/>
</dbReference>
<dbReference type="CDD" id="cd06582">
    <property type="entry name" value="TM_PBP1_LivH_like"/>
    <property type="match status" value="1"/>
</dbReference>
<dbReference type="PANTHER" id="PTHR11795">
    <property type="entry name" value="BRANCHED-CHAIN AMINO ACID TRANSPORT SYSTEM PERMEASE PROTEIN LIVH"/>
    <property type="match status" value="1"/>
</dbReference>
<evidence type="ECO:0000256" key="4">
    <source>
        <dbReference type="ARBA" id="ARBA00022692"/>
    </source>
</evidence>
<dbReference type="RefSeq" id="WP_131288645.1">
    <property type="nucleotide sequence ID" value="NZ_SJKA01000005.1"/>
</dbReference>
<keyword evidence="3" id="KW-1003">Cell membrane</keyword>
<evidence type="ECO:0000256" key="8">
    <source>
        <dbReference type="ARBA" id="ARBA00037998"/>
    </source>
</evidence>
<keyword evidence="2" id="KW-0813">Transport</keyword>
<feature type="transmembrane region" description="Helical" evidence="9">
    <location>
        <begin position="266"/>
        <end position="287"/>
    </location>
</feature>
<evidence type="ECO:0000256" key="5">
    <source>
        <dbReference type="ARBA" id="ARBA00022970"/>
    </source>
</evidence>
<feature type="transmembrane region" description="Helical" evidence="9">
    <location>
        <begin position="189"/>
        <end position="211"/>
    </location>
</feature>
<dbReference type="AlphaFoldDB" id="A0A4R0IM19"/>
<keyword evidence="4 9" id="KW-0812">Transmembrane</keyword>
<comment type="subcellular location">
    <subcellularLocation>
        <location evidence="1">Cell membrane</location>
        <topology evidence="1">Multi-pass membrane protein</topology>
    </subcellularLocation>
</comment>
<comment type="caution">
    <text evidence="10">The sequence shown here is derived from an EMBL/GenBank/DDBJ whole genome shotgun (WGS) entry which is preliminary data.</text>
</comment>
<dbReference type="GO" id="GO:0022857">
    <property type="term" value="F:transmembrane transporter activity"/>
    <property type="evidence" value="ECO:0007669"/>
    <property type="project" value="InterPro"/>
</dbReference>
<protein>
    <submittedName>
        <fullName evidence="10">Branched-chain amino acid ABC transporter permease</fullName>
    </submittedName>
</protein>
<sequence>MNEFVATVVRGLGNGSIYALLALGFVIVYKSMRVISFAQPAFMMAGALLTGYLVLSMNFFVAVLVALLLTGLLGAVVERLALRPMIGKPVFVIAIITLGVDIVIRTVVNSFIGLDIRQMGDPWGLRQVDVLGAKIDQRHLATLVTTLIVVAALFAFYRWSRTGLAMRAASSDQEVALAQGVSVGRVFSLSWALAAALAGLAGVFLSTGIGLEQNLWLTALKALPVIILGGLDSLGGAVVAGLTIGVIEALVGSYGDNLHPVFGGDFFLVVPYLLMLLVVLVRPYGLFGTREVERI</sequence>
<evidence type="ECO:0000256" key="7">
    <source>
        <dbReference type="ARBA" id="ARBA00023136"/>
    </source>
</evidence>
<feature type="transmembrane region" description="Helical" evidence="9">
    <location>
        <begin position="89"/>
        <end position="108"/>
    </location>
</feature>
<feature type="transmembrane region" description="Helical" evidence="9">
    <location>
        <begin position="12"/>
        <end position="29"/>
    </location>
</feature>
<gene>
    <name evidence="10" type="ORF">E0H50_15135</name>
</gene>
<reference evidence="10 11" key="1">
    <citation type="submission" date="2019-02" db="EMBL/GenBank/DDBJ databases">
        <title>Kribbella capetownensis sp. nov. and Kribbella speibonae sp. nov., isolated from soil.</title>
        <authorList>
            <person name="Curtis S.M."/>
            <person name="Norton I."/>
            <person name="Everest G.J."/>
            <person name="Meyers P.R."/>
        </authorList>
    </citation>
    <scope>NUCLEOTIDE SEQUENCE [LARGE SCALE GENOMIC DNA]</scope>
    <source>
        <strain evidence="10 11">DSM 27082</strain>
    </source>
</reference>
<feature type="transmembrane region" description="Helical" evidence="9">
    <location>
        <begin position="41"/>
        <end position="69"/>
    </location>
</feature>
<organism evidence="10 11">
    <name type="scientific">Kribbella sindirgiensis</name>
    <dbReference type="NCBI Taxonomy" id="1124744"/>
    <lineage>
        <taxon>Bacteria</taxon>
        <taxon>Bacillati</taxon>
        <taxon>Actinomycetota</taxon>
        <taxon>Actinomycetes</taxon>
        <taxon>Propionibacteriales</taxon>
        <taxon>Kribbellaceae</taxon>
        <taxon>Kribbella</taxon>
    </lineage>
</organism>
<evidence type="ECO:0000256" key="2">
    <source>
        <dbReference type="ARBA" id="ARBA00022448"/>
    </source>
</evidence>
<evidence type="ECO:0000313" key="11">
    <source>
        <dbReference type="Proteomes" id="UP000292695"/>
    </source>
</evidence>
<dbReference type="OrthoDB" id="9807115at2"/>
<evidence type="ECO:0000313" key="10">
    <source>
        <dbReference type="EMBL" id="TCC33324.1"/>
    </source>
</evidence>
<dbReference type="EMBL" id="SJKA01000005">
    <property type="protein sequence ID" value="TCC33324.1"/>
    <property type="molecule type" value="Genomic_DNA"/>
</dbReference>
<keyword evidence="5" id="KW-0029">Amino-acid transport</keyword>
<dbReference type="PANTHER" id="PTHR11795:SF451">
    <property type="entry name" value="ABC TRANSPORTER PERMEASE PROTEIN"/>
    <property type="match status" value="1"/>
</dbReference>
<evidence type="ECO:0000256" key="6">
    <source>
        <dbReference type="ARBA" id="ARBA00022989"/>
    </source>
</evidence>
<comment type="similarity">
    <text evidence="8">Belongs to the binding-protein-dependent transport system permease family. LivHM subfamily.</text>
</comment>
<dbReference type="GO" id="GO:0006865">
    <property type="term" value="P:amino acid transport"/>
    <property type="evidence" value="ECO:0007669"/>
    <property type="project" value="UniProtKB-KW"/>
</dbReference>
<proteinExistence type="inferred from homology"/>
<dbReference type="GO" id="GO:0005886">
    <property type="term" value="C:plasma membrane"/>
    <property type="evidence" value="ECO:0007669"/>
    <property type="project" value="UniProtKB-SubCell"/>
</dbReference>
<keyword evidence="11" id="KW-1185">Reference proteome</keyword>
<keyword evidence="6 9" id="KW-1133">Transmembrane helix</keyword>
<name>A0A4R0IM19_9ACTN</name>